<evidence type="ECO:0000313" key="3">
    <source>
        <dbReference type="Proteomes" id="UP000567179"/>
    </source>
</evidence>
<protein>
    <submittedName>
        <fullName evidence="2">Uncharacterized protein</fullName>
    </submittedName>
</protein>
<comment type="caution">
    <text evidence="2">The sequence shown here is derived from an EMBL/GenBank/DDBJ whole genome shotgun (WGS) entry which is preliminary data.</text>
</comment>
<feature type="compositionally biased region" description="Polar residues" evidence="1">
    <location>
        <begin position="101"/>
        <end position="120"/>
    </location>
</feature>
<organism evidence="2 3">
    <name type="scientific">Psilocybe cf. subviscida</name>
    <dbReference type="NCBI Taxonomy" id="2480587"/>
    <lineage>
        <taxon>Eukaryota</taxon>
        <taxon>Fungi</taxon>
        <taxon>Dikarya</taxon>
        <taxon>Basidiomycota</taxon>
        <taxon>Agaricomycotina</taxon>
        <taxon>Agaricomycetes</taxon>
        <taxon>Agaricomycetidae</taxon>
        <taxon>Agaricales</taxon>
        <taxon>Agaricineae</taxon>
        <taxon>Strophariaceae</taxon>
        <taxon>Psilocybe</taxon>
    </lineage>
</organism>
<dbReference type="Proteomes" id="UP000567179">
    <property type="component" value="Unassembled WGS sequence"/>
</dbReference>
<proteinExistence type="predicted"/>
<keyword evidence="3" id="KW-1185">Reference proteome</keyword>
<sequence length="120" mass="13153">MRWRGCRKEVYFLGSSFDGALDISPTFLAPRSPKVGIVEGAPPPRPYPHLSPPETPASMMIPPLPPATAYLSSTLAPICTITPVANLHRSSRRHQYDKDSSTSPTRSPKSLLYTSSSHYT</sequence>
<gene>
    <name evidence="2" type="ORF">D9619_012442</name>
</gene>
<reference evidence="2 3" key="1">
    <citation type="journal article" date="2020" name="ISME J.">
        <title>Uncovering the hidden diversity of litter-decomposition mechanisms in mushroom-forming fungi.</title>
        <authorList>
            <person name="Floudas D."/>
            <person name="Bentzer J."/>
            <person name="Ahren D."/>
            <person name="Johansson T."/>
            <person name="Persson P."/>
            <person name="Tunlid A."/>
        </authorList>
    </citation>
    <scope>NUCLEOTIDE SEQUENCE [LARGE SCALE GENOMIC DNA]</scope>
    <source>
        <strain evidence="2 3">CBS 101986</strain>
    </source>
</reference>
<accession>A0A8H5ARH8</accession>
<evidence type="ECO:0000313" key="2">
    <source>
        <dbReference type="EMBL" id="KAF5309549.1"/>
    </source>
</evidence>
<feature type="region of interest" description="Disordered" evidence="1">
    <location>
        <begin position="89"/>
        <end position="120"/>
    </location>
</feature>
<dbReference type="EMBL" id="JAACJJ010000059">
    <property type="protein sequence ID" value="KAF5309549.1"/>
    <property type="molecule type" value="Genomic_DNA"/>
</dbReference>
<evidence type="ECO:0000256" key="1">
    <source>
        <dbReference type="SAM" id="MobiDB-lite"/>
    </source>
</evidence>
<name>A0A8H5ARH8_9AGAR</name>
<dbReference type="AlphaFoldDB" id="A0A8H5ARH8"/>